<name>A0A485LAK8_9STRA</name>
<dbReference type="InterPro" id="IPR001466">
    <property type="entry name" value="Beta-lactam-related"/>
</dbReference>
<dbReference type="SUPFAM" id="SSF56601">
    <property type="entry name" value="beta-lactamase/transpeptidase-like"/>
    <property type="match status" value="1"/>
</dbReference>
<organism evidence="3 4">
    <name type="scientific">Aphanomyces stellatus</name>
    <dbReference type="NCBI Taxonomy" id="120398"/>
    <lineage>
        <taxon>Eukaryota</taxon>
        <taxon>Sar</taxon>
        <taxon>Stramenopiles</taxon>
        <taxon>Oomycota</taxon>
        <taxon>Saprolegniomycetes</taxon>
        <taxon>Saprolegniales</taxon>
        <taxon>Verrucalvaceae</taxon>
        <taxon>Aphanomyces</taxon>
    </lineage>
</organism>
<evidence type="ECO:0000259" key="1">
    <source>
        <dbReference type="Pfam" id="PF00144"/>
    </source>
</evidence>
<dbReference type="PANTHER" id="PTHR46825:SF9">
    <property type="entry name" value="BETA-LACTAMASE-RELATED DOMAIN-CONTAINING PROTEIN"/>
    <property type="match status" value="1"/>
</dbReference>
<dbReference type="OrthoDB" id="58460at2759"/>
<sequence>MKKSENPTLSWATKTQRVLDFVQAQHADSGSPGWALAVVHGNETLIAQGFGVNEVGNLNNPVTPDSMFHIGSVSKTMIAVGLAKLVDQGRLTWQDRVKRHLPWFQLLDKYAETYTTLADLLSMNSVLGYYQGDLQTGLDAFESEREIVERLQHYHLHRSFRAGYNYSNINFVILGQVLAHVTNQTWGEYLTEAIWRPLGMTHTFATADETPLATRSFGHYICNGKLVGPFDIALTNYSTMPRFGDAAGSVVSSIQDMATFAKFLLQKGQPLFASPQPIADMITGHIIQTWWIDAMGTSWGYHFDRTGGHALGAGYGIDVIGEALYPGIDYFDKNGDTGVHQTRTGFVPSRELGVVLFNNGQLVDKGSRIQRLGHVRTYILGLLLDLPDAQLQAAWDESVQVADANPDGACDPHVYDGEAWVATYVPSAAEAAWLAGSYATAISAGFFGSARIHDVAGSLHLAYGGVDGALVGQTNATYVWDVFYMGQILTIQVVNTTRGTPSFAVYPSYAGASLVDFDADFTFFKQ</sequence>
<dbReference type="PANTHER" id="PTHR46825">
    <property type="entry name" value="D-ALANYL-D-ALANINE-CARBOXYPEPTIDASE/ENDOPEPTIDASE AMPH"/>
    <property type="match status" value="1"/>
</dbReference>
<reference evidence="2" key="2">
    <citation type="submission" date="2019-06" db="EMBL/GenBank/DDBJ databases">
        <title>Genomics analysis of Aphanomyces spp. identifies a new class of oomycete effector associated with host adaptation.</title>
        <authorList>
            <person name="Gaulin E."/>
        </authorList>
    </citation>
    <scope>NUCLEOTIDE SEQUENCE</scope>
    <source>
        <strain evidence="2">CBS 578.67</strain>
    </source>
</reference>
<evidence type="ECO:0000313" key="2">
    <source>
        <dbReference type="EMBL" id="KAF0690660.1"/>
    </source>
</evidence>
<evidence type="ECO:0000313" key="3">
    <source>
        <dbReference type="EMBL" id="VFT94706.1"/>
    </source>
</evidence>
<dbReference type="Proteomes" id="UP000332933">
    <property type="component" value="Unassembled WGS sequence"/>
</dbReference>
<dbReference type="InterPro" id="IPR050491">
    <property type="entry name" value="AmpC-like"/>
</dbReference>
<dbReference type="InterPro" id="IPR012338">
    <property type="entry name" value="Beta-lactam/transpept-like"/>
</dbReference>
<dbReference type="AlphaFoldDB" id="A0A485LAK8"/>
<gene>
    <name evidence="3" type="primary">Aste57867_17966</name>
    <name evidence="2" type="ORF">As57867_017904</name>
    <name evidence="3" type="ORF">ASTE57867_17966</name>
</gene>
<dbReference type="EMBL" id="CAADRA010006378">
    <property type="protein sequence ID" value="VFT94706.1"/>
    <property type="molecule type" value="Genomic_DNA"/>
</dbReference>
<feature type="domain" description="Beta-lactamase-related" evidence="1">
    <location>
        <begin position="21"/>
        <end position="362"/>
    </location>
</feature>
<dbReference type="EMBL" id="VJMH01006357">
    <property type="protein sequence ID" value="KAF0690660.1"/>
    <property type="molecule type" value="Genomic_DNA"/>
</dbReference>
<keyword evidence="4" id="KW-1185">Reference proteome</keyword>
<dbReference type="Pfam" id="PF00144">
    <property type="entry name" value="Beta-lactamase"/>
    <property type="match status" value="1"/>
</dbReference>
<proteinExistence type="predicted"/>
<protein>
    <submittedName>
        <fullName evidence="3">Aste57867_17966 protein</fullName>
    </submittedName>
</protein>
<reference evidence="3 4" key="1">
    <citation type="submission" date="2019-03" db="EMBL/GenBank/DDBJ databases">
        <authorList>
            <person name="Gaulin E."/>
            <person name="Dumas B."/>
        </authorList>
    </citation>
    <scope>NUCLEOTIDE SEQUENCE [LARGE SCALE GENOMIC DNA]</scope>
    <source>
        <strain evidence="3">CBS 568.67</strain>
    </source>
</reference>
<dbReference type="Gene3D" id="3.40.710.10">
    <property type="entry name" value="DD-peptidase/beta-lactamase superfamily"/>
    <property type="match status" value="1"/>
</dbReference>
<evidence type="ECO:0000313" key="4">
    <source>
        <dbReference type="Proteomes" id="UP000332933"/>
    </source>
</evidence>
<accession>A0A485LAK8</accession>